<dbReference type="GO" id="GO:0046677">
    <property type="term" value="P:response to antibiotic"/>
    <property type="evidence" value="ECO:0007669"/>
    <property type="project" value="InterPro"/>
</dbReference>
<dbReference type="AlphaFoldDB" id="A0A2V3VUU9"/>
<dbReference type="Gene3D" id="1.20.1440.30">
    <property type="entry name" value="Biosynthetic Protein domain"/>
    <property type="match status" value="1"/>
</dbReference>
<name>A0A2V3VUU9_9BACI</name>
<keyword evidence="2" id="KW-1185">Reference proteome</keyword>
<dbReference type="InterPro" id="IPR007815">
    <property type="entry name" value="Emycin_Estase"/>
</dbReference>
<dbReference type="PANTHER" id="PTHR31299:SF0">
    <property type="entry name" value="ESTERASE, PUTATIVE (AFU_ORTHOLOGUE AFUA_1G05850)-RELATED"/>
    <property type="match status" value="1"/>
</dbReference>
<dbReference type="Pfam" id="PF05139">
    <property type="entry name" value="Erythro_esteras"/>
    <property type="match status" value="1"/>
</dbReference>
<dbReference type="EMBL" id="QJJQ01000010">
    <property type="protein sequence ID" value="PXW85687.1"/>
    <property type="molecule type" value="Genomic_DNA"/>
</dbReference>
<comment type="caution">
    <text evidence="1">The sequence shown here is derived from an EMBL/GenBank/DDBJ whole genome shotgun (WGS) entry which is preliminary data.</text>
</comment>
<dbReference type="CDD" id="cd14728">
    <property type="entry name" value="Ere-like"/>
    <property type="match status" value="1"/>
</dbReference>
<gene>
    <name evidence="1" type="ORF">DFR56_110193</name>
</gene>
<evidence type="ECO:0000313" key="1">
    <source>
        <dbReference type="EMBL" id="PXW85687.1"/>
    </source>
</evidence>
<organism evidence="1 2">
    <name type="scientific">Pseudogracilibacillus auburnensis</name>
    <dbReference type="NCBI Taxonomy" id="1494959"/>
    <lineage>
        <taxon>Bacteria</taxon>
        <taxon>Bacillati</taxon>
        <taxon>Bacillota</taxon>
        <taxon>Bacilli</taxon>
        <taxon>Bacillales</taxon>
        <taxon>Bacillaceae</taxon>
        <taxon>Pseudogracilibacillus</taxon>
    </lineage>
</organism>
<dbReference type="RefSeq" id="WP_244916539.1">
    <property type="nucleotide sequence ID" value="NZ_QJJQ01000010.1"/>
</dbReference>
<evidence type="ECO:0000313" key="2">
    <source>
        <dbReference type="Proteomes" id="UP000247978"/>
    </source>
</evidence>
<dbReference type="InterPro" id="IPR052036">
    <property type="entry name" value="Hydrolase/PRTase-associated"/>
</dbReference>
<dbReference type="Gene3D" id="3.30.1870.10">
    <property type="entry name" value="EreA-like, domain 2"/>
    <property type="match status" value="1"/>
</dbReference>
<sequence length="436" mass="50196">MGFMENHIKYKMTKEKRLLNQIYFLGLVVFFSVLLTACGGGQAIDDAESYVSNIDQIHIPSNVKIIGFGEATHGNIELQNLKKELFEAFIQNENVRVFVLEGDFGGGHYINEFILTGKGTAEEAVDALDYGIYKTDQMIDFIQWMHDYNTKVSEDKKVYFYGNDMQRFDYSKMGLLDYYETVDVTKAKEYTEQLEQVSNDSMWELTTKYLEELDEILENIILDLKSNEADYVQQSSSDSFTFALQFAQVMKQRTQLLLNEENYMQLRDQYLAENLEWIVEYEAARGHDKVLFSGHNGHVEKTSASLANYKSMGSYLDDLYGADYFAIGSDLMKSKFQAFNSGKDKRAIYSIKNHNKLVDAFKEVESNIFYVGFDRASESAELSDMIKSKQKMVNIGDDFRGWYKVLKMFYTIEMTPAEAYDGIIIIKESTPTTVIE</sequence>
<dbReference type="PANTHER" id="PTHR31299">
    <property type="entry name" value="ESTERASE, PUTATIVE (AFU_ORTHOLOGUE AFUA_1G05850)-RELATED"/>
    <property type="match status" value="1"/>
</dbReference>
<dbReference type="SUPFAM" id="SSF159501">
    <property type="entry name" value="EreA/ChaN-like"/>
    <property type="match status" value="1"/>
</dbReference>
<proteinExistence type="predicted"/>
<protein>
    <submittedName>
        <fullName evidence="1">Erythromycin esterase</fullName>
    </submittedName>
</protein>
<reference evidence="1 2" key="1">
    <citation type="submission" date="2018-05" db="EMBL/GenBank/DDBJ databases">
        <title>Genomic Encyclopedia of Type Strains, Phase IV (KMG-IV): sequencing the most valuable type-strain genomes for metagenomic binning, comparative biology and taxonomic classification.</title>
        <authorList>
            <person name="Goeker M."/>
        </authorList>
    </citation>
    <scope>NUCLEOTIDE SEQUENCE [LARGE SCALE GENOMIC DNA]</scope>
    <source>
        <strain evidence="1 2">DSM 28556</strain>
    </source>
</reference>
<dbReference type="Proteomes" id="UP000247978">
    <property type="component" value="Unassembled WGS sequence"/>
</dbReference>
<accession>A0A2V3VUU9</accession>
<dbReference type="Gene3D" id="3.40.1660.10">
    <property type="entry name" value="EreA-like (biosynthetic domain)"/>
    <property type="match status" value="1"/>
</dbReference>